<feature type="compositionally biased region" description="Polar residues" evidence="1">
    <location>
        <begin position="85"/>
        <end position="105"/>
    </location>
</feature>
<dbReference type="EMBL" id="JALJOR010000004">
    <property type="protein sequence ID" value="KAK9817857.1"/>
    <property type="molecule type" value="Genomic_DNA"/>
</dbReference>
<dbReference type="AlphaFoldDB" id="A0AAW1QB80"/>
<proteinExistence type="predicted"/>
<evidence type="ECO:0000313" key="4">
    <source>
        <dbReference type="Proteomes" id="UP001489004"/>
    </source>
</evidence>
<protein>
    <submittedName>
        <fullName evidence="3">Uncharacterized protein</fullName>
    </submittedName>
</protein>
<organism evidence="3 4">
    <name type="scientific">[Myrmecia] bisecta</name>
    <dbReference type="NCBI Taxonomy" id="41462"/>
    <lineage>
        <taxon>Eukaryota</taxon>
        <taxon>Viridiplantae</taxon>
        <taxon>Chlorophyta</taxon>
        <taxon>core chlorophytes</taxon>
        <taxon>Trebouxiophyceae</taxon>
        <taxon>Trebouxiales</taxon>
        <taxon>Trebouxiaceae</taxon>
        <taxon>Myrmecia</taxon>
    </lineage>
</organism>
<evidence type="ECO:0000313" key="3">
    <source>
        <dbReference type="EMBL" id="KAK9817857.1"/>
    </source>
</evidence>
<accession>A0AAW1QB80</accession>
<evidence type="ECO:0000256" key="1">
    <source>
        <dbReference type="SAM" id="MobiDB-lite"/>
    </source>
</evidence>
<keyword evidence="2" id="KW-0812">Transmembrane</keyword>
<feature type="transmembrane region" description="Helical" evidence="2">
    <location>
        <begin position="57"/>
        <end position="77"/>
    </location>
</feature>
<keyword evidence="2" id="KW-0472">Membrane</keyword>
<comment type="caution">
    <text evidence="3">The sequence shown here is derived from an EMBL/GenBank/DDBJ whole genome shotgun (WGS) entry which is preliminary data.</text>
</comment>
<sequence length="144" mass="16131">MRNVTTDYDQLASIVQEFFRQPQSLDMLNASAITEAQFRAFLMHKASRSFPALENSLDWVLCIYKIAFPFMIFLIILKISSSGSTTDQAAKGQSTDSQHLQQTFVSPPSSPAASTISGRTFSTISDNSEQMMVRSRSALHRPRF</sequence>
<gene>
    <name evidence="3" type="ORF">WJX72_003270</name>
</gene>
<keyword evidence="2" id="KW-1133">Transmembrane helix</keyword>
<evidence type="ECO:0000256" key="2">
    <source>
        <dbReference type="SAM" id="Phobius"/>
    </source>
</evidence>
<keyword evidence="4" id="KW-1185">Reference proteome</keyword>
<reference evidence="3 4" key="1">
    <citation type="journal article" date="2024" name="Nat. Commun.">
        <title>Phylogenomics reveals the evolutionary origins of lichenization in chlorophyte algae.</title>
        <authorList>
            <person name="Puginier C."/>
            <person name="Libourel C."/>
            <person name="Otte J."/>
            <person name="Skaloud P."/>
            <person name="Haon M."/>
            <person name="Grisel S."/>
            <person name="Petersen M."/>
            <person name="Berrin J.G."/>
            <person name="Delaux P.M."/>
            <person name="Dal Grande F."/>
            <person name="Keller J."/>
        </authorList>
    </citation>
    <scope>NUCLEOTIDE SEQUENCE [LARGE SCALE GENOMIC DNA]</scope>
    <source>
        <strain evidence="3 4">SAG 2043</strain>
    </source>
</reference>
<dbReference type="Proteomes" id="UP001489004">
    <property type="component" value="Unassembled WGS sequence"/>
</dbReference>
<name>A0AAW1QB80_9CHLO</name>
<feature type="region of interest" description="Disordered" evidence="1">
    <location>
        <begin position="85"/>
        <end position="118"/>
    </location>
</feature>